<keyword evidence="7" id="KW-1185">Reference proteome</keyword>
<gene>
    <name evidence="6" type="ORF">F7D14_08565</name>
</gene>
<dbReference type="InterPro" id="IPR001867">
    <property type="entry name" value="OmpR/PhoB-type_DNA-bd"/>
</dbReference>
<name>A0A6B8LYN1_9HYPH</name>
<accession>A0A6B8LYN1</accession>
<proteinExistence type="predicted"/>
<dbReference type="Pfam" id="PF00486">
    <property type="entry name" value="Trans_reg_C"/>
    <property type="match status" value="1"/>
</dbReference>
<dbReference type="Gene3D" id="6.10.250.690">
    <property type="match status" value="1"/>
</dbReference>
<evidence type="ECO:0000313" key="7">
    <source>
        <dbReference type="Proteomes" id="UP000422569"/>
    </source>
</evidence>
<dbReference type="GO" id="GO:0032993">
    <property type="term" value="C:protein-DNA complex"/>
    <property type="evidence" value="ECO:0007669"/>
    <property type="project" value="TreeGrafter"/>
</dbReference>
<dbReference type="Pfam" id="PF00072">
    <property type="entry name" value="Response_reg"/>
    <property type="match status" value="1"/>
</dbReference>
<dbReference type="AlphaFoldDB" id="A0A6B8LYN1"/>
<dbReference type="PROSITE" id="PS51755">
    <property type="entry name" value="OMPR_PHOB"/>
    <property type="match status" value="1"/>
</dbReference>
<dbReference type="PANTHER" id="PTHR48111:SF36">
    <property type="entry name" value="TRANSCRIPTIONAL REGULATORY PROTEIN CUTR"/>
    <property type="match status" value="1"/>
</dbReference>
<feature type="domain" description="OmpR/PhoB-type" evidence="5">
    <location>
        <begin position="124"/>
        <end position="222"/>
    </location>
</feature>
<feature type="modified residue" description="4-aspartylphosphate" evidence="2">
    <location>
        <position position="51"/>
    </location>
</feature>
<feature type="DNA-binding region" description="OmpR/PhoB-type" evidence="3">
    <location>
        <begin position="124"/>
        <end position="222"/>
    </location>
</feature>
<dbReference type="Gene3D" id="3.40.50.2300">
    <property type="match status" value="1"/>
</dbReference>
<dbReference type="PROSITE" id="PS50110">
    <property type="entry name" value="RESPONSE_REGULATORY"/>
    <property type="match status" value="1"/>
</dbReference>
<evidence type="ECO:0000256" key="2">
    <source>
        <dbReference type="PROSITE-ProRule" id="PRU00169"/>
    </source>
</evidence>
<dbReference type="InterPro" id="IPR039420">
    <property type="entry name" value="WalR-like"/>
</dbReference>
<dbReference type="GO" id="GO:0000156">
    <property type="term" value="F:phosphorelay response regulator activity"/>
    <property type="evidence" value="ECO:0007669"/>
    <property type="project" value="TreeGrafter"/>
</dbReference>
<feature type="domain" description="Response regulatory" evidence="4">
    <location>
        <begin position="2"/>
        <end position="116"/>
    </location>
</feature>
<dbReference type="KEGG" id="mpar:F7D14_08565"/>
<dbReference type="GO" id="GO:0000976">
    <property type="term" value="F:transcription cis-regulatory region binding"/>
    <property type="evidence" value="ECO:0007669"/>
    <property type="project" value="TreeGrafter"/>
</dbReference>
<evidence type="ECO:0000259" key="4">
    <source>
        <dbReference type="PROSITE" id="PS50110"/>
    </source>
</evidence>
<dbReference type="InterPro" id="IPR001789">
    <property type="entry name" value="Sig_transdc_resp-reg_receiver"/>
</dbReference>
<evidence type="ECO:0000256" key="1">
    <source>
        <dbReference type="ARBA" id="ARBA00023125"/>
    </source>
</evidence>
<reference evidence="6 7" key="1">
    <citation type="submission" date="2019-09" db="EMBL/GenBank/DDBJ databases">
        <title>Isolation and complete genome sequencing of Methylocystis species.</title>
        <authorList>
            <person name="Rumah B.L."/>
            <person name="Stead C.E."/>
            <person name="Stevens B.C."/>
            <person name="Minton N.P."/>
            <person name="Grosse-Honebrink A."/>
            <person name="Zhang Y."/>
        </authorList>
    </citation>
    <scope>NUCLEOTIDE SEQUENCE [LARGE SCALE GENOMIC DNA]</scope>
    <source>
        <strain evidence="6 7">BRCS2</strain>
    </source>
</reference>
<evidence type="ECO:0000313" key="6">
    <source>
        <dbReference type="EMBL" id="QGM97507.1"/>
    </source>
</evidence>
<organism evidence="6 7">
    <name type="scientific">Methylocystis parvus</name>
    <dbReference type="NCBI Taxonomy" id="134"/>
    <lineage>
        <taxon>Bacteria</taxon>
        <taxon>Pseudomonadati</taxon>
        <taxon>Pseudomonadota</taxon>
        <taxon>Alphaproteobacteria</taxon>
        <taxon>Hyphomicrobiales</taxon>
        <taxon>Methylocystaceae</taxon>
        <taxon>Methylocystis</taxon>
    </lineage>
</organism>
<dbReference type="SUPFAM" id="SSF52172">
    <property type="entry name" value="CheY-like"/>
    <property type="match status" value="1"/>
</dbReference>
<dbReference type="CDD" id="cd00383">
    <property type="entry name" value="trans_reg_C"/>
    <property type="match status" value="1"/>
</dbReference>
<evidence type="ECO:0000256" key="3">
    <source>
        <dbReference type="PROSITE-ProRule" id="PRU01091"/>
    </source>
</evidence>
<dbReference type="RefSeq" id="WP_016921391.1">
    <property type="nucleotide sequence ID" value="NZ_CP044331.1"/>
</dbReference>
<keyword evidence="2" id="KW-0597">Phosphoprotein</keyword>
<dbReference type="GO" id="GO:0005829">
    <property type="term" value="C:cytosol"/>
    <property type="evidence" value="ECO:0007669"/>
    <property type="project" value="TreeGrafter"/>
</dbReference>
<dbReference type="PANTHER" id="PTHR48111">
    <property type="entry name" value="REGULATOR OF RPOS"/>
    <property type="match status" value="1"/>
</dbReference>
<keyword evidence="1 3" id="KW-0238">DNA-binding</keyword>
<protein>
    <submittedName>
        <fullName evidence="6">Response regulator transcription factor</fullName>
    </submittedName>
</protein>
<sequence>MRILVVEDQIDMSILMSDRLERSGYLVDRVGVIADAREALYAYDYPILLLDRRLPDGDGLDFLPEIRALRPNIRVLMVTALRSLDDRINGLDAGADDYLIKPFAPDELLARIRASLRRPGAAPIPPVLLGALSFDLNLHEAHVSGRPLILHKRELLLLETLMRRAGRAVAYSVIIDEIYGLDEQVQNDALKMLVSRLRQKLREADAGVEIYATRSVGYLIARARV</sequence>
<dbReference type="SMART" id="SM00448">
    <property type="entry name" value="REC"/>
    <property type="match status" value="1"/>
</dbReference>
<dbReference type="InterPro" id="IPR011006">
    <property type="entry name" value="CheY-like_superfamily"/>
</dbReference>
<dbReference type="SMART" id="SM00862">
    <property type="entry name" value="Trans_reg_C"/>
    <property type="match status" value="1"/>
</dbReference>
<dbReference type="Gene3D" id="1.10.10.10">
    <property type="entry name" value="Winged helix-like DNA-binding domain superfamily/Winged helix DNA-binding domain"/>
    <property type="match status" value="1"/>
</dbReference>
<dbReference type="Proteomes" id="UP000422569">
    <property type="component" value="Chromosome"/>
</dbReference>
<dbReference type="EMBL" id="CP044331">
    <property type="protein sequence ID" value="QGM97507.1"/>
    <property type="molecule type" value="Genomic_DNA"/>
</dbReference>
<dbReference type="GO" id="GO:0006355">
    <property type="term" value="P:regulation of DNA-templated transcription"/>
    <property type="evidence" value="ECO:0007669"/>
    <property type="project" value="InterPro"/>
</dbReference>
<evidence type="ECO:0000259" key="5">
    <source>
        <dbReference type="PROSITE" id="PS51755"/>
    </source>
</evidence>
<dbReference type="InterPro" id="IPR036388">
    <property type="entry name" value="WH-like_DNA-bd_sf"/>
</dbReference>